<sequence length="301" mass="34675">MSIEVSDPTILYSYYSLTAGTLTRMRLYERTLENYLESYKLAALMDTELFLRQTENNIGNVYLKLSRLKDAKSYFQRFYQDAKQRDLAQQMAVGLNNLGETHFGLGEYQTALAFHKQSLSLREQNEFTYHSSYLGKTYIALGELELAKQHLERTTTIRKNSNAIADSIGPQIDLMRIKLLQKEYQDTETRLKEIIKLSDEHTRRKEKSEAGHLLVMYYQQVNDSQSVLDTSALLMQSKLKFLQGQAEIDVAFHAAQMNLAIKERDIAKLTQENALHQLNTQAAKTQLIIMIIAMMIIILLT</sequence>
<keyword evidence="2" id="KW-0175">Coiled coil</keyword>
<proteinExistence type="predicted"/>
<dbReference type="Proteomes" id="UP000076587">
    <property type="component" value="Unassembled WGS sequence"/>
</dbReference>
<evidence type="ECO:0000256" key="1">
    <source>
        <dbReference type="PROSITE-ProRule" id="PRU00339"/>
    </source>
</evidence>
<organism evidence="3 4">
    <name type="scientific">Pseudoalteromonas luteoviolacea NCIMB 1942</name>
    <dbReference type="NCBI Taxonomy" id="1365253"/>
    <lineage>
        <taxon>Bacteria</taxon>
        <taxon>Pseudomonadati</taxon>
        <taxon>Pseudomonadota</taxon>
        <taxon>Gammaproteobacteria</taxon>
        <taxon>Alteromonadales</taxon>
        <taxon>Pseudoalteromonadaceae</taxon>
        <taxon>Pseudoalteromonas</taxon>
    </lineage>
</organism>
<dbReference type="EMBL" id="AUXT01000029">
    <property type="protein sequence ID" value="KZN57449.1"/>
    <property type="molecule type" value="Genomic_DNA"/>
</dbReference>
<reference evidence="3 4" key="1">
    <citation type="submission" date="2013-07" db="EMBL/GenBank/DDBJ databases">
        <title>Comparative Genomic and Metabolomic Analysis of Twelve Strains of Pseudoalteromonas luteoviolacea.</title>
        <authorList>
            <person name="Vynne N.G."/>
            <person name="Mansson M."/>
            <person name="Gram L."/>
        </authorList>
    </citation>
    <scope>NUCLEOTIDE SEQUENCE [LARGE SCALE GENOMIC DNA]</scope>
    <source>
        <strain evidence="3 4">NCIMB 1942</strain>
    </source>
</reference>
<dbReference type="PROSITE" id="PS50005">
    <property type="entry name" value="TPR"/>
    <property type="match status" value="1"/>
</dbReference>
<evidence type="ECO:0000313" key="4">
    <source>
        <dbReference type="Proteomes" id="UP000076587"/>
    </source>
</evidence>
<dbReference type="SUPFAM" id="SSF48452">
    <property type="entry name" value="TPR-like"/>
    <property type="match status" value="1"/>
</dbReference>
<accession>A0A167GYV7</accession>
<dbReference type="Pfam" id="PF13424">
    <property type="entry name" value="TPR_12"/>
    <property type="match status" value="1"/>
</dbReference>
<feature type="coiled-coil region" evidence="2">
    <location>
        <begin position="252"/>
        <end position="279"/>
    </location>
</feature>
<dbReference type="RefSeq" id="WP_063375686.1">
    <property type="nucleotide sequence ID" value="NZ_AUXT01000029.1"/>
</dbReference>
<dbReference type="AlphaFoldDB" id="A0A167GYV7"/>
<comment type="caution">
    <text evidence="3">The sequence shown here is derived from an EMBL/GenBank/DDBJ whole genome shotgun (WGS) entry which is preliminary data.</text>
</comment>
<gene>
    <name evidence="3" type="ORF">N482_23705</name>
</gene>
<keyword evidence="1" id="KW-0802">TPR repeat</keyword>
<dbReference type="SMART" id="SM00028">
    <property type="entry name" value="TPR"/>
    <property type="match status" value="3"/>
</dbReference>
<dbReference type="InterPro" id="IPR011990">
    <property type="entry name" value="TPR-like_helical_dom_sf"/>
</dbReference>
<protein>
    <submittedName>
        <fullName evidence="3">Uncharacterized protein</fullName>
    </submittedName>
</protein>
<evidence type="ECO:0000256" key="2">
    <source>
        <dbReference type="SAM" id="Coils"/>
    </source>
</evidence>
<dbReference type="Pfam" id="PF13181">
    <property type="entry name" value="TPR_8"/>
    <property type="match status" value="1"/>
</dbReference>
<dbReference type="PATRIC" id="fig|1365253.3.peg.682"/>
<name>A0A167GYV7_9GAMM</name>
<dbReference type="InterPro" id="IPR019734">
    <property type="entry name" value="TPR_rpt"/>
</dbReference>
<evidence type="ECO:0000313" key="3">
    <source>
        <dbReference type="EMBL" id="KZN57449.1"/>
    </source>
</evidence>
<feature type="repeat" description="TPR" evidence="1">
    <location>
        <begin position="92"/>
        <end position="125"/>
    </location>
</feature>
<dbReference type="OrthoDB" id="6315947at2"/>
<dbReference type="Gene3D" id="1.25.40.10">
    <property type="entry name" value="Tetratricopeptide repeat domain"/>
    <property type="match status" value="2"/>
</dbReference>